<protein>
    <submittedName>
        <fullName evidence="1">Uncharacterized protein</fullName>
    </submittedName>
</protein>
<dbReference type="EMBL" id="BHYL01000125">
    <property type="protein sequence ID" value="GCD20199.1"/>
    <property type="molecule type" value="Genomic_DNA"/>
</dbReference>
<keyword evidence="2" id="KW-1185">Reference proteome</keyword>
<gene>
    <name evidence="1" type="ORF">CTKZ_17610</name>
</gene>
<sequence>MSMFGRRPHVTGVVGDGFVAAEAPALQTSLVAALTLHERAAERPVTVELRVDRGRGTRLVLSARNVVIGFVPPDEVPLLAAQLPSGRALLVVPGVVYHQDGLWRLWVGPEPSSFPAPADDLDTLPVPDPSIAGIPLKILRPKDDDDR</sequence>
<reference evidence="1 2" key="1">
    <citation type="submission" date="2018-11" db="EMBL/GenBank/DDBJ databases">
        <title>Draft genome sequence of Cellulomonas takizawaensis strain TKZ-21.</title>
        <authorList>
            <person name="Yamamura H."/>
            <person name="Hayashi T."/>
            <person name="Hamada M."/>
            <person name="Serisawa Y."/>
            <person name="Matsuyama K."/>
            <person name="Nakagawa Y."/>
            <person name="Otoguro M."/>
            <person name="Yanagida F."/>
            <person name="Hayakawa M."/>
        </authorList>
    </citation>
    <scope>NUCLEOTIDE SEQUENCE [LARGE SCALE GENOMIC DNA]</scope>
    <source>
        <strain evidence="1 2">TKZ-21</strain>
    </source>
</reference>
<proteinExistence type="predicted"/>
<evidence type="ECO:0000313" key="2">
    <source>
        <dbReference type="Proteomes" id="UP000288246"/>
    </source>
</evidence>
<evidence type="ECO:0000313" key="1">
    <source>
        <dbReference type="EMBL" id="GCD20199.1"/>
    </source>
</evidence>
<name>A0A401UZT2_9CELL</name>
<accession>A0A401UZT2</accession>
<dbReference type="Proteomes" id="UP000288246">
    <property type="component" value="Unassembled WGS sequence"/>
</dbReference>
<dbReference type="AlphaFoldDB" id="A0A401UZT2"/>
<comment type="caution">
    <text evidence="1">The sequence shown here is derived from an EMBL/GenBank/DDBJ whole genome shotgun (WGS) entry which is preliminary data.</text>
</comment>
<organism evidence="1 2">
    <name type="scientific">Cellulomonas algicola</name>
    <dbReference type="NCBI Taxonomy" id="2071633"/>
    <lineage>
        <taxon>Bacteria</taxon>
        <taxon>Bacillati</taxon>
        <taxon>Actinomycetota</taxon>
        <taxon>Actinomycetes</taxon>
        <taxon>Micrococcales</taxon>
        <taxon>Cellulomonadaceae</taxon>
        <taxon>Cellulomonas</taxon>
    </lineage>
</organism>